<organism evidence="2 3">
    <name type="scientific">Pseudohalioglobus lutimaris</name>
    <dbReference type="NCBI Taxonomy" id="1737061"/>
    <lineage>
        <taxon>Bacteria</taxon>
        <taxon>Pseudomonadati</taxon>
        <taxon>Pseudomonadota</taxon>
        <taxon>Gammaproteobacteria</taxon>
        <taxon>Cellvibrionales</taxon>
        <taxon>Halieaceae</taxon>
        <taxon>Pseudohalioglobus</taxon>
    </lineage>
</organism>
<dbReference type="OrthoDB" id="5731031at2"/>
<evidence type="ECO:0000313" key="2">
    <source>
        <dbReference type="EMBL" id="PLW70581.1"/>
    </source>
</evidence>
<accession>A0A2N5X7X4</accession>
<keyword evidence="1" id="KW-0812">Transmembrane</keyword>
<feature type="transmembrane region" description="Helical" evidence="1">
    <location>
        <begin position="36"/>
        <end position="59"/>
    </location>
</feature>
<comment type="caution">
    <text evidence="2">The sequence shown here is derived from an EMBL/GenBank/DDBJ whole genome shotgun (WGS) entry which is preliminary data.</text>
</comment>
<evidence type="ECO:0000313" key="3">
    <source>
        <dbReference type="Proteomes" id="UP000235005"/>
    </source>
</evidence>
<keyword evidence="1" id="KW-0472">Membrane</keyword>
<name>A0A2N5X7X4_9GAMM</name>
<feature type="transmembrane region" description="Helical" evidence="1">
    <location>
        <begin position="71"/>
        <end position="92"/>
    </location>
</feature>
<sequence>MTQHEYVFVAISIILGFAITRLLGSAADMIRVSRNVTFHWATALWALCVMLFILQLWWVGWELHSFSQWTILDFFALVLGAIFIYGAAELALPREDYDISDHSELDFLEHSRSLGRGSALSMLGYFAVGPHVNISLFGNPPLPSIGIPLTGAALMLLIAGRPAWFKPLVSVFTCYALLILYLTA</sequence>
<feature type="transmembrane region" description="Helical" evidence="1">
    <location>
        <begin position="140"/>
        <end position="158"/>
    </location>
</feature>
<reference evidence="2 3" key="1">
    <citation type="submission" date="2018-01" db="EMBL/GenBank/DDBJ databases">
        <title>The draft genome sequence of Halioglobus lutimaris HF004.</title>
        <authorList>
            <person name="Du Z.-J."/>
            <person name="Shi M.-J."/>
        </authorList>
    </citation>
    <scope>NUCLEOTIDE SEQUENCE [LARGE SCALE GENOMIC DNA]</scope>
    <source>
        <strain evidence="2 3">HF004</strain>
    </source>
</reference>
<protein>
    <submittedName>
        <fullName evidence="2">Uncharacterized protein</fullName>
    </submittedName>
</protein>
<keyword evidence="1" id="KW-1133">Transmembrane helix</keyword>
<keyword evidence="3" id="KW-1185">Reference proteome</keyword>
<dbReference type="RefSeq" id="WP_101516903.1">
    <property type="nucleotide sequence ID" value="NZ_PKUS01000001.1"/>
</dbReference>
<dbReference type="Proteomes" id="UP000235005">
    <property type="component" value="Unassembled WGS sequence"/>
</dbReference>
<evidence type="ECO:0000256" key="1">
    <source>
        <dbReference type="SAM" id="Phobius"/>
    </source>
</evidence>
<dbReference type="EMBL" id="PKUS01000001">
    <property type="protein sequence ID" value="PLW70581.1"/>
    <property type="molecule type" value="Genomic_DNA"/>
</dbReference>
<gene>
    <name evidence="2" type="ORF">C0039_00145</name>
</gene>
<feature type="transmembrane region" description="Helical" evidence="1">
    <location>
        <begin position="165"/>
        <end position="183"/>
    </location>
</feature>
<proteinExistence type="predicted"/>
<dbReference type="AlphaFoldDB" id="A0A2N5X7X4"/>
<feature type="transmembrane region" description="Helical" evidence="1">
    <location>
        <begin position="6"/>
        <end position="24"/>
    </location>
</feature>